<dbReference type="EMBL" id="CAXDID020000047">
    <property type="protein sequence ID" value="CAL6003246.1"/>
    <property type="molecule type" value="Genomic_DNA"/>
</dbReference>
<dbReference type="EMBL" id="CAXDID020000047">
    <property type="protein sequence ID" value="CAL6003250.1"/>
    <property type="molecule type" value="Genomic_DNA"/>
</dbReference>
<proteinExistence type="predicted"/>
<evidence type="ECO:0000313" key="3">
    <source>
        <dbReference type="EMBL" id="CAL6003254.1"/>
    </source>
</evidence>
<evidence type="ECO:0000313" key="4">
    <source>
        <dbReference type="Proteomes" id="UP001642409"/>
    </source>
</evidence>
<dbReference type="Proteomes" id="UP001642409">
    <property type="component" value="Unassembled WGS sequence"/>
</dbReference>
<comment type="caution">
    <text evidence="1">The sequence shown here is derived from an EMBL/GenBank/DDBJ whole genome shotgun (WGS) entry which is preliminary data.</text>
</comment>
<gene>
    <name evidence="1" type="ORF">HINF_LOCUS18306</name>
    <name evidence="2" type="ORF">HINF_LOCUS18308</name>
    <name evidence="3" type="ORF">HINF_LOCUS18310</name>
</gene>
<reference evidence="1 4" key="1">
    <citation type="submission" date="2024-07" db="EMBL/GenBank/DDBJ databases">
        <authorList>
            <person name="Akdeniz Z."/>
        </authorList>
    </citation>
    <scope>NUCLEOTIDE SEQUENCE [LARGE SCALE GENOMIC DNA]</scope>
</reference>
<evidence type="ECO:0000313" key="2">
    <source>
        <dbReference type="EMBL" id="CAL6003250.1"/>
    </source>
</evidence>
<keyword evidence="4" id="KW-1185">Reference proteome</keyword>
<protein>
    <submittedName>
        <fullName evidence="1">Hypothetical_protein</fullName>
    </submittedName>
</protein>
<dbReference type="EMBL" id="CAXDID020000047">
    <property type="protein sequence ID" value="CAL6003254.1"/>
    <property type="molecule type" value="Genomic_DNA"/>
</dbReference>
<name>A0ABP1HVS0_9EUKA</name>
<evidence type="ECO:0000313" key="1">
    <source>
        <dbReference type="EMBL" id="CAL6003246.1"/>
    </source>
</evidence>
<organism evidence="1 4">
    <name type="scientific">Hexamita inflata</name>
    <dbReference type="NCBI Taxonomy" id="28002"/>
    <lineage>
        <taxon>Eukaryota</taxon>
        <taxon>Metamonada</taxon>
        <taxon>Diplomonadida</taxon>
        <taxon>Hexamitidae</taxon>
        <taxon>Hexamitinae</taxon>
        <taxon>Hexamita</taxon>
    </lineage>
</organism>
<accession>A0ABP1HVS0</accession>
<sequence>MLTCCLYKHFLFQGGNNLNSNSVRPNLAIWRYVKPCSTCNACSQFDKGQMITPIDQFTSSLFRLYFITTHSMTRNPNSPGLSLSQFIKRLFSQSDRNLVPYKYLQLTVPYVLPQNDLIPCQLCFLKLCQPFDNQTHQIESVLRLDFTSSEFIHVIRQLSLQATNLLLSIVFNWMKSLLNEVGVCV</sequence>